<proteinExistence type="predicted"/>
<reference evidence="1 2" key="1">
    <citation type="journal article" date="2014" name="Int. J. Syst. Evol. Microbiol.">
        <title>Nocardioides zeae sp. nov., isolated from the stem of Zea mays.</title>
        <authorList>
            <person name="Glaeser S.P."/>
            <person name="McInroy J.A."/>
            <person name="Busse H.J."/>
            <person name="Kampfer P."/>
        </authorList>
    </citation>
    <scope>NUCLEOTIDE SEQUENCE [LARGE SCALE GENOMIC DNA]</scope>
    <source>
        <strain evidence="1 2">JCM 30728</strain>
    </source>
</reference>
<name>A0A6P0HNZ1_9ACTN</name>
<accession>A0A6P0HNZ1</accession>
<dbReference type="RefSeq" id="WP_163774155.1">
    <property type="nucleotide sequence ID" value="NZ_JAAGXA010000018.1"/>
</dbReference>
<gene>
    <name evidence="1" type="ORF">G3T38_19065</name>
</gene>
<comment type="caution">
    <text evidence="1">The sequence shown here is derived from an EMBL/GenBank/DDBJ whole genome shotgun (WGS) entry which is preliminary data.</text>
</comment>
<evidence type="ECO:0000313" key="2">
    <source>
        <dbReference type="Proteomes" id="UP000468687"/>
    </source>
</evidence>
<evidence type="ECO:0000313" key="1">
    <source>
        <dbReference type="EMBL" id="NEN80361.1"/>
    </source>
</evidence>
<dbReference type="EMBL" id="JAAGXA010000018">
    <property type="protein sequence ID" value="NEN80361.1"/>
    <property type="molecule type" value="Genomic_DNA"/>
</dbReference>
<protein>
    <submittedName>
        <fullName evidence="1">TerD family protein</fullName>
    </submittedName>
</protein>
<organism evidence="1 2">
    <name type="scientific">Nocardioides zeae</name>
    <dbReference type="NCBI Taxonomy" id="1457234"/>
    <lineage>
        <taxon>Bacteria</taxon>
        <taxon>Bacillati</taxon>
        <taxon>Actinomycetota</taxon>
        <taxon>Actinomycetes</taxon>
        <taxon>Propionibacteriales</taxon>
        <taxon>Nocardioidaceae</taxon>
        <taxon>Nocardioides</taxon>
    </lineage>
</organism>
<keyword evidence="2" id="KW-1185">Reference proteome</keyword>
<dbReference type="AlphaFoldDB" id="A0A6P0HNZ1"/>
<dbReference type="Proteomes" id="UP000468687">
    <property type="component" value="Unassembled WGS sequence"/>
</dbReference>
<sequence length="536" mass="55080">MTTLVAGQNVPWPHPACRVVAPGVALAVLPLGADGRVVDPAHVVHAAGEVHLGLADVPAECDRLLVVGLDPGPARLDLLDGAGAPVLGVDVRPDPAASRPRVVALVEVYRRAGAWKVRAVARTYAAGAADVERHHGVPTGVLVGSAPVGSAPVAPVPAAPVPAAPVPAASSPGEVDPERAVQLVGMVLQDAARSAASYESSVAFADGQLERDLDALVADPALRASAAGEAARSRAQVRRDDLVRRAREAHLRDLAALRREVADIERALPPAIARWDVAPAAPTAPTPPAPPPAVRAGDITLPHLLDVPGADFRLPMICGVPGRPLLVTTDEGGDAAATAVARTLALRAVLSLLPHRPRLVVVDLGGTRGDVGLPPGVGGPAVIGASGLTRLLADLVQRAELVAVADRERMLDALDPELARPVVVLLLDVPTLWESEAVPLLDTLVAGPGYGVQLVLTGPGEVPRVGSDAERRLLARAWDASLRLPSGVGGHLADTFAGVSWTFLPDTGPPDPLALTRLLGAHAPLDGWRDGIVPRG</sequence>